<dbReference type="InterPro" id="IPR021457">
    <property type="entry name" value="DUF3108"/>
</dbReference>
<dbReference type="EMBL" id="JADKFW010000013">
    <property type="protein sequence ID" value="MBK9718792.1"/>
    <property type="molecule type" value="Genomic_DNA"/>
</dbReference>
<name>A0A9D7SBV1_9BACT</name>
<proteinExistence type="predicted"/>
<gene>
    <name evidence="1" type="ORF">IPO85_14995</name>
</gene>
<dbReference type="Proteomes" id="UP000808349">
    <property type="component" value="Unassembled WGS sequence"/>
</dbReference>
<comment type="caution">
    <text evidence="1">The sequence shown here is derived from an EMBL/GenBank/DDBJ whole genome shotgun (WGS) entry which is preliminary data.</text>
</comment>
<dbReference type="AlphaFoldDB" id="A0A9D7SBV1"/>
<organism evidence="1 2">
    <name type="scientific">Candidatus Defluviibacterium haderslevense</name>
    <dbReference type="NCBI Taxonomy" id="2981993"/>
    <lineage>
        <taxon>Bacteria</taxon>
        <taxon>Pseudomonadati</taxon>
        <taxon>Bacteroidota</taxon>
        <taxon>Saprospiria</taxon>
        <taxon>Saprospirales</taxon>
        <taxon>Saprospiraceae</taxon>
        <taxon>Candidatus Defluviibacterium</taxon>
    </lineage>
</organism>
<evidence type="ECO:0000313" key="1">
    <source>
        <dbReference type="EMBL" id="MBK9718792.1"/>
    </source>
</evidence>
<reference evidence="1 2" key="1">
    <citation type="submission" date="2020-10" db="EMBL/GenBank/DDBJ databases">
        <title>Connecting structure to function with the recovery of over 1000 high-quality activated sludge metagenome-assembled genomes encoding full-length rRNA genes using long-read sequencing.</title>
        <authorList>
            <person name="Singleton C.M."/>
            <person name="Petriglieri F."/>
            <person name="Kristensen J.M."/>
            <person name="Kirkegaard R.H."/>
            <person name="Michaelsen T.Y."/>
            <person name="Andersen M.H."/>
            <person name="Karst S.M."/>
            <person name="Dueholm M.S."/>
            <person name="Nielsen P.H."/>
            <person name="Albertsen M."/>
        </authorList>
    </citation>
    <scope>NUCLEOTIDE SEQUENCE [LARGE SCALE GENOMIC DNA]</scope>
    <source>
        <strain evidence="1">Ribe_18-Q3-R11-54_BAT3C.373</strain>
    </source>
</reference>
<sequence>MKSINKRIFYFCIFIFLYQEHTNAKEAPFNSGEKITYKLYYNWNFVWLSAGEVAFEVKDEGDVYHIEVTGKTYSSYEWFYKVRDKYHSYIDKKTLLPKLYIRDIHQGSYVHYEKVVFDYPNNKMISSIGKSMSQTTTKEIPLTTDVYDLVSSMYFLRQTNLDILKINKTVNFNMILDNEIYNLGMSYLKEEPKCSVKENGKYNALLCNAEVISGSVFKDGAKMKINIGYDENKLPLIIESPLTVGSVKALLMSYENLKFPLNSKHK</sequence>
<evidence type="ECO:0000313" key="2">
    <source>
        <dbReference type="Proteomes" id="UP000808349"/>
    </source>
</evidence>
<accession>A0A9D7SBV1</accession>
<dbReference type="Pfam" id="PF11306">
    <property type="entry name" value="DUF3108"/>
    <property type="match status" value="1"/>
</dbReference>
<protein>
    <submittedName>
        <fullName evidence="1">DUF3108 domain-containing protein</fullName>
    </submittedName>
</protein>